<dbReference type="Pfam" id="PF00392">
    <property type="entry name" value="GntR"/>
    <property type="match status" value="1"/>
</dbReference>
<keyword evidence="7" id="KW-0804">Transcription</keyword>
<dbReference type="GO" id="GO:0003700">
    <property type="term" value="F:DNA-binding transcription factor activity"/>
    <property type="evidence" value="ECO:0007669"/>
    <property type="project" value="InterPro"/>
</dbReference>
<dbReference type="InterPro" id="IPR015422">
    <property type="entry name" value="PyrdxlP-dep_Trfase_small"/>
</dbReference>
<organism evidence="9 10">
    <name type="scientific">Geomesophilobacter sediminis</name>
    <dbReference type="NCBI Taxonomy" id="2798584"/>
    <lineage>
        <taxon>Bacteria</taxon>
        <taxon>Pseudomonadati</taxon>
        <taxon>Thermodesulfobacteriota</taxon>
        <taxon>Desulfuromonadia</taxon>
        <taxon>Geobacterales</taxon>
        <taxon>Geobacteraceae</taxon>
        <taxon>Geomesophilobacter</taxon>
    </lineage>
</organism>
<dbReference type="CDD" id="cd07377">
    <property type="entry name" value="WHTH_GntR"/>
    <property type="match status" value="1"/>
</dbReference>
<evidence type="ECO:0000256" key="2">
    <source>
        <dbReference type="ARBA" id="ARBA00022576"/>
    </source>
</evidence>
<keyword evidence="10" id="KW-1185">Reference proteome</keyword>
<dbReference type="PROSITE" id="PS50949">
    <property type="entry name" value="HTH_GNTR"/>
    <property type="match status" value="1"/>
</dbReference>
<gene>
    <name evidence="9" type="ORF">JFN93_07740</name>
</gene>
<dbReference type="InterPro" id="IPR004839">
    <property type="entry name" value="Aminotransferase_I/II_large"/>
</dbReference>
<dbReference type="Proteomes" id="UP000636888">
    <property type="component" value="Unassembled WGS sequence"/>
</dbReference>
<dbReference type="Gene3D" id="3.40.640.10">
    <property type="entry name" value="Type I PLP-dependent aspartate aminotransferase-like (Major domain)"/>
    <property type="match status" value="1"/>
</dbReference>
<dbReference type="Gene3D" id="3.90.1150.10">
    <property type="entry name" value="Aspartate Aminotransferase, domain 1"/>
    <property type="match status" value="1"/>
</dbReference>
<name>A0A8J7IQ04_9BACT</name>
<evidence type="ECO:0000256" key="3">
    <source>
        <dbReference type="ARBA" id="ARBA00022679"/>
    </source>
</evidence>
<dbReference type="EMBL" id="JAEMHM010000005">
    <property type="protein sequence ID" value="MBJ6724594.1"/>
    <property type="molecule type" value="Genomic_DNA"/>
</dbReference>
<dbReference type="PANTHER" id="PTHR46577:SF2">
    <property type="entry name" value="TRANSCRIPTIONAL REGULATORY PROTEIN"/>
    <property type="match status" value="1"/>
</dbReference>
<evidence type="ECO:0000256" key="7">
    <source>
        <dbReference type="ARBA" id="ARBA00023163"/>
    </source>
</evidence>
<dbReference type="GO" id="GO:0008483">
    <property type="term" value="F:transaminase activity"/>
    <property type="evidence" value="ECO:0007669"/>
    <property type="project" value="UniProtKB-KW"/>
</dbReference>
<comment type="caution">
    <text evidence="9">The sequence shown here is derived from an EMBL/GenBank/DDBJ whole genome shotgun (WGS) entry which is preliminary data.</text>
</comment>
<accession>A0A8J7IQ04</accession>
<sequence>MNGLSGDKNLLYEQVAERVAALVEQGTFQPGDRIPSVRGLSRQLKVSPSTVLEAYALLEDRGVVAVRPQSGYYVCPKRPAPLRLPAGDRELLRPTNVDNSELALMIYRDAGDPAFVQLGAAIPDLDNLPVDRLNRMLSSETRRFGGQSLSYERPAGNPRLRQQIARRMLTAGCSFSPDDLLVTNGCTEAVELALRAVCRPGDTVVVESPTFFNTLQAIAALDLKTLEIPADPQHGVNLDTLRFVLENNRVNACLFITNFSNPLGSVMPDDAKRELVRLLARHDLPLIEDDIYGDLPLGPSRPTVAKAYDPDGRVLLCSSFSKTIAPGYRVGWIAPGRYRAEVERLKAVTSLTNAVPPQLAIAEFLANGGYEAHLRRLRRIYGRQLALITQAVSEQFPAGTRVSRPEGGFVLWVEMPESVDSVQLYEMARERGITFAPGPVFSARPGTYRNYLRLSAAFWSDRVAAGIALLGNLAGKLQRR</sequence>
<keyword evidence="5" id="KW-0805">Transcription regulation</keyword>
<protein>
    <submittedName>
        <fullName evidence="9">PLP-dependent aminotransferase family protein</fullName>
    </submittedName>
</protein>
<dbReference type="CDD" id="cd00609">
    <property type="entry name" value="AAT_like"/>
    <property type="match status" value="1"/>
</dbReference>
<dbReference type="InterPro" id="IPR000524">
    <property type="entry name" value="Tscrpt_reg_HTH_GntR"/>
</dbReference>
<dbReference type="Gene3D" id="1.10.10.10">
    <property type="entry name" value="Winged helix-like DNA-binding domain superfamily/Winged helix DNA-binding domain"/>
    <property type="match status" value="1"/>
</dbReference>
<dbReference type="AlphaFoldDB" id="A0A8J7IQ04"/>
<dbReference type="SMART" id="SM00345">
    <property type="entry name" value="HTH_GNTR"/>
    <property type="match status" value="1"/>
</dbReference>
<dbReference type="InterPro" id="IPR015424">
    <property type="entry name" value="PyrdxlP-dep_Trfase"/>
</dbReference>
<reference evidence="9" key="1">
    <citation type="submission" date="2020-12" db="EMBL/GenBank/DDBJ databases">
        <title>Geomonas sp. Red875, isolated from river sediment.</title>
        <authorList>
            <person name="Xu Z."/>
            <person name="Zhang Z."/>
            <person name="Masuda Y."/>
            <person name="Itoh H."/>
            <person name="Senoo K."/>
        </authorList>
    </citation>
    <scope>NUCLEOTIDE SEQUENCE</scope>
    <source>
        <strain evidence="9">Red875</strain>
    </source>
</reference>
<dbReference type="SUPFAM" id="SSF46785">
    <property type="entry name" value="Winged helix' DNA-binding domain"/>
    <property type="match status" value="1"/>
</dbReference>
<evidence type="ECO:0000313" key="9">
    <source>
        <dbReference type="EMBL" id="MBJ6724594.1"/>
    </source>
</evidence>
<keyword evidence="6" id="KW-0238">DNA-binding</keyword>
<feature type="domain" description="HTH gntR-type" evidence="8">
    <location>
        <begin position="9"/>
        <end position="77"/>
    </location>
</feature>
<keyword evidence="2 9" id="KW-0032">Aminotransferase</keyword>
<dbReference type="SUPFAM" id="SSF53383">
    <property type="entry name" value="PLP-dependent transferases"/>
    <property type="match status" value="1"/>
</dbReference>
<keyword evidence="4" id="KW-0663">Pyridoxal phosphate</keyword>
<evidence type="ECO:0000256" key="1">
    <source>
        <dbReference type="ARBA" id="ARBA00005384"/>
    </source>
</evidence>
<dbReference type="FunFam" id="3.40.640.10:FF:000023">
    <property type="entry name" value="Transcriptional regulator, GntR family"/>
    <property type="match status" value="1"/>
</dbReference>
<keyword evidence="3" id="KW-0808">Transferase</keyword>
<proteinExistence type="inferred from homology"/>
<evidence type="ECO:0000256" key="5">
    <source>
        <dbReference type="ARBA" id="ARBA00023015"/>
    </source>
</evidence>
<dbReference type="InterPro" id="IPR051446">
    <property type="entry name" value="HTH_trans_reg/aminotransferase"/>
</dbReference>
<dbReference type="GO" id="GO:0030170">
    <property type="term" value="F:pyridoxal phosphate binding"/>
    <property type="evidence" value="ECO:0007669"/>
    <property type="project" value="InterPro"/>
</dbReference>
<dbReference type="InterPro" id="IPR036388">
    <property type="entry name" value="WH-like_DNA-bd_sf"/>
</dbReference>
<dbReference type="RefSeq" id="WP_199383433.1">
    <property type="nucleotide sequence ID" value="NZ_JAEMHM010000005.1"/>
</dbReference>
<evidence type="ECO:0000259" key="8">
    <source>
        <dbReference type="PROSITE" id="PS50949"/>
    </source>
</evidence>
<dbReference type="InterPro" id="IPR036390">
    <property type="entry name" value="WH_DNA-bd_sf"/>
</dbReference>
<evidence type="ECO:0000256" key="4">
    <source>
        <dbReference type="ARBA" id="ARBA00022898"/>
    </source>
</evidence>
<dbReference type="PANTHER" id="PTHR46577">
    <property type="entry name" value="HTH-TYPE TRANSCRIPTIONAL REGULATORY PROTEIN GABR"/>
    <property type="match status" value="1"/>
</dbReference>
<dbReference type="GO" id="GO:0003677">
    <property type="term" value="F:DNA binding"/>
    <property type="evidence" value="ECO:0007669"/>
    <property type="project" value="UniProtKB-KW"/>
</dbReference>
<comment type="similarity">
    <text evidence="1">In the C-terminal section; belongs to the class-I pyridoxal-phosphate-dependent aminotransferase family.</text>
</comment>
<dbReference type="Pfam" id="PF00155">
    <property type="entry name" value="Aminotran_1_2"/>
    <property type="match status" value="1"/>
</dbReference>
<evidence type="ECO:0000256" key="6">
    <source>
        <dbReference type="ARBA" id="ARBA00023125"/>
    </source>
</evidence>
<dbReference type="InterPro" id="IPR015421">
    <property type="entry name" value="PyrdxlP-dep_Trfase_major"/>
</dbReference>
<evidence type="ECO:0000313" key="10">
    <source>
        <dbReference type="Proteomes" id="UP000636888"/>
    </source>
</evidence>